<gene>
    <name evidence="2" type="primary">zgc:64065</name>
</gene>
<evidence type="ECO:0000313" key="2">
    <source>
        <dbReference type="RefSeq" id="XP_073808832.1"/>
    </source>
</evidence>
<sequence>MAEAEGLADWMSKLNETFTTVPLCYIAIPGSHDAMAYSLDMDSPLLEPDSLITMDLICCGCCRSIVKNWSITQEAMEEVDTWLGKHSKEVVILAFSHFKKMSTEQHTKLITFLKDHFKAKLCPDYGVPKLKDCWKKGYQVILSYDDINRKEDPVLWRGIEYWWANNSDPNEAISFLDNKKQSGRPNGFFVAGLNLTFYGCSIFWNLTASLKEKTVTAYPLLLDWVKKQRPGSDTQSINIIAGDFFDVNSFAQDIIQLNDAKTN</sequence>
<keyword evidence="1" id="KW-1185">Reference proteome</keyword>
<organism evidence="1 2">
    <name type="scientific">Danio rerio</name>
    <name type="common">Zebrafish</name>
    <name type="synonym">Brachydanio rerio</name>
    <dbReference type="NCBI Taxonomy" id="7955"/>
    <lineage>
        <taxon>Eukaryota</taxon>
        <taxon>Metazoa</taxon>
        <taxon>Chordata</taxon>
        <taxon>Craniata</taxon>
        <taxon>Vertebrata</taxon>
        <taxon>Euteleostomi</taxon>
        <taxon>Actinopterygii</taxon>
        <taxon>Neopterygii</taxon>
        <taxon>Teleostei</taxon>
        <taxon>Ostariophysi</taxon>
        <taxon>Cypriniformes</taxon>
        <taxon>Danionidae</taxon>
        <taxon>Danioninae</taxon>
        <taxon>Danio</taxon>
    </lineage>
</organism>
<evidence type="ECO:0000313" key="1">
    <source>
        <dbReference type="Proteomes" id="UP000000437"/>
    </source>
</evidence>
<dbReference type="Proteomes" id="UP000000437">
    <property type="component" value="Chromosome 6"/>
</dbReference>
<proteinExistence type="predicted"/>
<accession>A0AC58JQS0</accession>
<reference evidence="2" key="1">
    <citation type="submission" date="2025-08" db="UniProtKB">
        <authorList>
            <consortium name="RefSeq"/>
        </authorList>
    </citation>
    <scope>IDENTIFICATION</scope>
    <source>
        <strain evidence="2">Tuebingen</strain>
        <tissue evidence="2">Fibroblasts and whole tissue</tissue>
    </source>
</reference>
<name>A0AC58JQS0_DANRE</name>
<protein>
    <submittedName>
        <fullName evidence="2">PI-PLC X domain-containing protein 1-like isoform X1</fullName>
    </submittedName>
</protein>
<dbReference type="RefSeq" id="XP_073808832.1">
    <property type="nucleotide sequence ID" value="XM_073952731.1"/>
</dbReference>